<proteinExistence type="inferred from homology"/>
<dbReference type="SMART" id="SM00365">
    <property type="entry name" value="LRR_SD22"/>
    <property type="match status" value="9"/>
</dbReference>
<evidence type="ECO:0000256" key="6">
    <source>
        <dbReference type="ARBA" id="ARBA00022729"/>
    </source>
</evidence>
<keyword evidence="7" id="KW-0677">Repeat</keyword>
<comment type="subcellular location">
    <subcellularLocation>
        <location evidence="1">Cell membrane</location>
        <topology evidence="1">Single-pass type I membrane protein</topology>
    </subcellularLocation>
</comment>
<evidence type="ECO:0000256" key="13">
    <source>
        <dbReference type="SAM" id="SignalP"/>
    </source>
</evidence>
<dbReference type="InterPro" id="IPR032675">
    <property type="entry name" value="LRR_dom_sf"/>
</dbReference>
<evidence type="ECO:0000256" key="5">
    <source>
        <dbReference type="ARBA" id="ARBA00022692"/>
    </source>
</evidence>
<evidence type="ECO:0000256" key="11">
    <source>
        <dbReference type="ARBA" id="ARBA00023180"/>
    </source>
</evidence>
<dbReference type="Gene3D" id="3.80.10.10">
    <property type="entry name" value="Ribonuclease Inhibitor"/>
    <property type="match status" value="5"/>
</dbReference>
<evidence type="ECO:0000256" key="10">
    <source>
        <dbReference type="ARBA" id="ARBA00023170"/>
    </source>
</evidence>
<evidence type="ECO:0000256" key="9">
    <source>
        <dbReference type="ARBA" id="ARBA00023136"/>
    </source>
</evidence>
<gene>
    <name evidence="16" type="ORF">PHAVU_004G084600g</name>
</gene>
<keyword evidence="5 12" id="KW-0812">Transmembrane</keyword>
<dbReference type="FunFam" id="3.80.10.10:FF:000275">
    <property type="entry name" value="Leucine-rich repeat receptor-like protein kinase"/>
    <property type="match status" value="1"/>
</dbReference>
<feature type="domain" description="Disease resistance R13L4/SHOC-2-like LRR" evidence="15">
    <location>
        <begin position="134"/>
        <end position="272"/>
    </location>
</feature>
<dbReference type="PROSITE" id="PS51450">
    <property type="entry name" value="LRR"/>
    <property type="match status" value="3"/>
</dbReference>
<evidence type="ECO:0000256" key="4">
    <source>
        <dbReference type="ARBA" id="ARBA00022614"/>
    </source>
</evidence>
<evidence type="ECO:0000259" key="14">
    <source>
        <dbReference type="Pfam" id="PF08263"/>
    </source>
</evidence>
<dbReference type="OMA" id="CALRTLY"/>
<dbReference type="OrthoDB" id="1432377at2759"/>
<evidence type="ECO:0000256" key="8">
    <source>
        <dbReference type="ARBA" id="ARBA00022989"/>
    </source>
</evidence>
<evidence type="ECO:0000256" key="12">
    <source>
        <dbReference type="SAM" id="Phobius"/>
    </source>
</evidence>
<evidence type="ECO:0000256" key="3">
    <source>
        <dbReference type="ARBA" id="ARBA00022475"/>
    </source>
</evidence>
<dbReference type="STRING" id="3885.V7C4P8"/>
<dbReference type="SMART" id="SM00369">
    <property type="entry name" value="LRR_TYP"/>
    <property type="match status" value="5"/>
</dbReference>
<evidence type="ECO:0000256" key="7">
    <source>
        <dbReference type="ARBA" id="ARBA00022737"/>
    </source>
</evidence>
<dbReference type="InterPro" id="IPR046956">
    <property type="entry name" value="RLP23-like"/>
</dbReference>
<dbReference type="InterPro" id="IPR001611">
    <property type="entry name" value="Leu-rich_rpt"/>
</dbReference>
<dbReference type="InterPro" id="IPR013210">
    <property type="entry name" value="LRR_N_plant-typ"/>
</dbReference>
<dbReference type="SUPFAM" id="SSF52047">
    <property type="entry name" value="RNI-like"/>
    <property type="match status" value="1"/>
</dbReference>
<dbReference type="PANTHER" id="PTHR48063:SF98">
    <property type="entry name" value="LRR RECEPTOR-LIKE SERINE_THREONINE-PROTEIN KINASE FLS2"/>
    <property type="match status" value="1"/>
</dbReference>
<feature type="transmembrane region" description="Helical" evidence="12">
    <location>
        <begin position="1250"/>
        <end position="1271"/>
    </location>
</feature>
<keyword evidence="3" id="KW-1003">Cell membrane</keyword>
<dbReference type="InterPro" id="IPR055414">
    <property type="entry name" value="LRR_R13L4/SHOC2-like"/>
</dbReference>
<keyword evidence="8 12" id="KW-1133">Transmembrane helix</keyword>
<dbReference type="FunFam" id="3.80.10.10:FF:000111">
    <property type="entry name" value="LRR receptor-like serine/threonine-protein kinase ERECTA"/>
    <property type="match status" value="1"/>
</dbReference>
<evidence type="ECO:0000313" key="17">
    <source>
        <dbReference type="Proteomes" id="UP000000226"/>
    </source>
</evidence>
<organism evidence="16 17">
    <name type="scientific">Phaseolus vulgaris</name>
    <name type="common">Kidney bean</name>
    <name type="synonym">French bean</name>
    <dbReference type="NCBI Taxonomy" id="3885"/>
    <lineage>
        <taxon>Eukaryota</taxon>
        <taxon>Viridiplantae</taxon>
        <taxon>Streptophyta</taxon>
        <taxon>Embryophyta</taxon>
        <taxon>Tracheophyta</taxon>
        <taxon>Spermatophyta</taxon>
        <taxon>Magnoliopsida</taxon>
        <taxon>eudicotyledons</taxon>
        <taxon>Gunneridae</taxon>
        <taxon>Pentapetalae</taxon>
        <taxon>rosids</taxon>
        <taxon>fabids</taxon>
        <taxon>Fabales</taxon>
        <taxon>Fabaceae</taxon>
        <taxon>Papilionoideae</taxon>
        <taxon>50 kb inversion clade</taxon>
        <taxon>NPAAA clade</taxon>
        <taxon>indigoferoid/millettioid clade</taxon>
        <taxon>Phaseoleae</taxon>
        <taxon>Phaseolus</taxon>
    </lineage>
</organism>
<evidence type="ECO:0000256" key="1">
    <source>
        <dbReference type="ARBA" id="ARBA00004251"/>
    </source>
</evidence>
<keyword evidence="10" id="KW-0675">Receptor</keyword>
<dbReference type="InterPro" id="IPR003591">
    <property type="entry name" value="Leu-rich_rpt_typical-subtyp"/>
</dbReference>
<dbReference type="SUPFAM" id="SSF52058">
    <property type="entry name" value="L domain-like"/>
    <property type="match status" value="3"/>
</dbReference>
<dbReference type="Pfam" id="PF00560">
    <property type="entry name" value="LRR_1"/>
    <property type="match status" value="13"/>
</dbReference>
<keyword evidence="9 12" id="KW-0472">Membrane</keyword>
<keyword evidence="4" id="KW-0433">Leucine-rich repeat</keyword>
<dbReference type="EMBL" id="CM002291">
    <property type="protein sequence ID" value="ESW23886.1"/>
    <property type="molecule type" value="Genomic_DNA"/>
</dbReference>
<dbReference type="eggNOG" id="KOG0619">
    <property type="taxonomic scope" value="Eukaryota"/>
</dbReference>
<reference evidence="17" key="1">
    <citation type="journal article" date="2014" name="Nat. Genet.">
        <title>A reference genome for common bean and genome-wide analysis of dual domestications.</title>
        <authorList>
            <person name="Schmutz J."/>
            <person name="McClean P.E."/>
            <person name="Mamidi S."/>
            <person name="Wu G.A."/>
            <person name="Cannon S.B."/>
            <person name="Grimwood J."/>
            <person name="Jenkins J."/>
            <person name="Shu S."/>
            <person name="Song Q."/>
            <person name="Chavarro C."/>
            <person name="Torres-Torres M."/>
            <person name="Geffroy V."/>
            <person name="Moghaddam S.M."/>
            <person name="Gao D."/>
            <person name="Abernathy B."/>
            <person name="Barry K."/>
            <person name="Blair M."/>
            <person name="Brick M.A."/>
            <person name="Chovatia M."/>
            <person name="Gepts P."/>
            <person name="Goodstein D.M."/>
            <person name="Gonzales M."/>
            <person name="Hellsten U."/>
            <person name="Hyten D.L."/>
            <person name="Jia G."/>
            <person name="Kelly J.D."/>
            <person name="Kudrna D."/>
            <person name="Lee R."/>
            <person name="Richard M.M."/>
            <person name="Miklas P.N."/>
            <person name="Osorno J.M."/>
            <person name="Rodrigues J."/>
            <person name="Thareau V."/>
            <person name="Urrea C.A."/>
            <person name="Wang M."/>
            <person name="Yu Y."/>
            <person name="Zhang M."/>
            <person name="Wing R.A."/>
            <person name="Cregan P.B."/>
            <person name="Rokhsar D.S."/>
            <person name="Jackson S.A."/>
        </authorList>
    </citation>
    <scope>NUCLEOTIDE SEQUENCE [LARGE SCALE GENOMIC DNA]</scope>
    <source>
        <strain evidence="17">cv. G19833</strain>
    </source>
</reference>
<keyword evidence="6 13" id="KW-0732">Signal</keyword>
<evidence type="ECO:0000313" key="16">
    <source>
        <dbReference type="EMBL" id="ESW23886.1"/>
    </source>
</evidence>
<name>V7C4P8_PHAVU</name>
<evidence type="ECO:0000259" key="15">
    <source>
        <dbReference type="Pfam" id="PF23598"/>
    </source>
</evidence>
<feature type="domain" description="Leucine-rich repeat-containing N-terminal plant-type" evidence="14">
    <location>
        <begin position="38"/>
        <end position="76"/>
    </location>
</feature>
<evidence type="ECO:0000256" key="2">
    <source>
        <dbReference type="ARBA" id="ARBA00009592"/>
    </source>
</evidence>
<protein>
    <submittedName>
        <fullName evidence="16">Uncharacterized protein</fullName>
    </submittedName>
</protein>
<sequence length="1302" mass="147066">MISTRVSMMSPIGFKVIIFMLCLAFQVVPGEQEMRCLQREREALLQFKASLLDPNGMLSSWTTATDCCQWKGILCSNLTGNIVSLDLHAEYDYETYSRSYIRGEIHESLIELQQLKYLNLSSNYFPDSHIPDFLASLCNLRFLDLSQCEFVGKIPNQFGSLSHLKYLNLEWNYLEGSIPPQLGNLSKLEYLDLRWNKFEGNLPSQFGNLSKLQKFYLGGSYDGVLEINDGGKLLSNLISLTHLYLWSIRGLNSSHTWLQEIVNLPKLRELSLFDCSLSDHFILSLRPYQFNFSTSLLAFGLSGNTFTSPVIFPWVSNITSNLVELDLRDNNLEGSVSNHFGMAMNSLEHLDLSFNTFKGEVFKSFKNICTLHSLRMYENNLTEDLPQILHNLSSGCIRYSLQDLDLSNNKIVGSLSDLSAFLALKSLDLSRNLLNGKIREDIKLPSQLEFLSISSNFLEGRILKSFGNACALRTLYMTNNNLTDDFSMIIHHLSGCARHSLQELNLGENQISGTLPDLSVFSTLKSLVLSGNRLNGKITEDIKFPSQLGFLSISSNFLEGGIPKSFGNACALRTLYMTNNNLTDDFSMIIHHLSGCARHSLQELNLGENQISGTFPDLSVFSALKSLDISENRLSGKITEDIKLPSQLEFLSISSNFLEGGIPKSFGNACALRTLVMADNKFNDEFSMITHQLSGCAKYSLKQLYLSNNKISGTLPNLSMFSSLKKLYVDRNRLNGEIHRYIQFPPQLEELDMQSNSLNGEFTDYHFVNISKLSYLELSDNSLTLTFTKKWIPPFQLRYILLRSCMLGPTFPKWLQTQNNFVDLDISNAGISNTVPRLFWEKLASRNVFSINISNNNLHGIIPNFAGRDAPFLSLTLASNQFEGPIPTFLRSSIFLDLSNNNFTDSLSFLCACGSEEELYQLDLSNNQLSGQIPDCWSHSKLAYLDLSHNKFSGKIPNSLGSLLGLQALLLRNNNLTHEIPFSLRHCTKLVKLDMSGNKLSGHIPAWIGSEMQKLQILGLGRNHFSGILPLQICYLKNIQILDLSLNNLTGKIPACINNFTSMAYKKFSSDYGHYWYFVNTSSFRNNHSYELDAFLMWKGSEQMFKSTGLLLLKDIDLSSNNFSEEVPVEMESLVELISLNLSRNNLIGKIPSNIGKLKSLEFLDLSRNKFVGSIPLSLNQIDRLTMLDLSHNYLGGVIPTSTQLQSFNASSYEDNLNLCGPPLEKCIDDEPTEEAIVKIDEYSLFGHEFYIGMVLGFVISFWTVFGTILFKQSWRHAYFKFLNNLSDEIHVMIAMKFKWCK</sequence>
<dbReference type="SMR" id="V7C4P8"/>
<accession>V7C4P8</accession>
<dbReference type="Pfam" id="PF08263">
    <property type="entry name" value="LRRNT_2"/>
    <property type="match status" value="1"/>
</dbReference>
<feature type="signal peptide" evidence="13">
    <location>
        <begin position="1"/>
        <end position="24"/>
    </location>
</feature>
<dbReference type="GO" id="GO:0005886">
    <property type="term" value="C:plasma membrane"/>
    <property type="evidence" value="ECO:0007669"/>
    <property type="project" value="UniProtKB-SubCell"/>
</dbReference>
<dbReference type="Pfam" id="PF23598">
    <property type="entry name" value="LRR_14"/>
    <property type="match status" value="1"/>
</dbReference>
<keyword evidence="17" id="KW-1185">Reference proteome</keyword>
<dbReference type="FunFam" id="3.80.10.10:FF:000095">
    <property type="entry name" value="LRR receptor-like serine/threonine-protein kinase GSO1"/>
    <property type="match status" value="1"/>
</dbReference>
<keyword evidence="11" id="KW-0325">Glycoprotein</keyword>
<feature type="chain" id="PRO_5004755360" evidence="13">
    <location>
        <begin position="25"/>
        <end position="1302"/>
    </location>
</feature>
<dbReference type="PANTHER" id="PTHR48063">
    <property type="entry name" value="LRR RECEPTOR-LIKE KINASE"/>
    <property type="match status" value="1"/>
</dbReference>
<dbReference type="Gramene" id="ESW23886">
    <property type="protein sequence ID" value="ESW23886"/>
    <property type="gene ID" value="PHAVU_004G084600g"/>
</dbReference>
<dbReference type="Proteomes" id="UP000000226">
    <property type="component" value="Chromosome 4"/>
</dbReference>
<comment type="similarity">
    <text evidence="2">Belongs to the RLP family.</text>
</comment>
<dbReference type="PRINTS" id="PR00019">
    <property type="entry name" value="LEURICHRPT"/>
</dbReference>